<proteinExistence type="predicted"/>
<feature type="compositionally biased region" description="Pro residues" evidence="1">
    <location>
        <begin position="1"/>
        <end position="12"/>
    </location>
</feature>
<comment type="caution">
    <text evidence="2">The sequence shown here is derived from an EMBL/GenBank/DDBJ whole genome shotgun (WGS) entry which is preliminary data.</text>
</comment>
<reference evidence="2" key="1">
    <citation type="submission" date="2023-06" db="EMBL/GenBank/DDBJ databases">
        <title>Draft genome sequence of Nocardioides sp. SOB77.</title>
        <authorList>
            <person name="Zhang G."/>
        </authorList>
    </citation>
    <scope>NUCLEOTIDE SEQUENCE</scope>
    <source>
        <strain evidence="2">SOB77</strain>
    </source>
</reference>
<evidence type="ECO:0000313" key="2">
    <source>
        <dbReference type="EMBL" id="MDN4173517.1"/>
    </source>
</evidence>
<dbReference type="SUPFAM" id="SSF52540">
    <property type="entry name" value="P-loop containing nucleoside triphosphate hydrolases"/>
    <property type="match status" value="1"/>
</dbReference>
<sequence>MTEPRGPSPSAPEPTRGRGGRRFVLVTGMPRSGTTGIGSALAHAPGAAYLYEPLNAESGLRSVPEYFLLPDDPGVDERLAEVLGLHLRVRDGVWPTDGALRRTVKRVTGSRTRTSAYRCRFDPRVRTVVWKDPFAAFLVDRVVARHAMPTVVTVRSPEATAASFKRLGWSFDVDRVRRKVAARFPDLDAAVREDGWDAWADSPTTNGALLWRLLYGHLDAALTGLPGLTGPAAAPPPVAWVSTAGLIADPMAAYRRLYALAGLELTADARAAIEQDYRDEGTSEPSATRTHDPHRNVQQSTDYWTRTLDPAEVEAVRQITAAVRPRVEARTGPLD</sequence>
<dbReference type="Proteomes" id="UP001168620">
    <property type="component" value="Unassembled WGS sequence"/>
</dbReference>
<feature type="region of interest" description="Disordered" evidence="1">
    <location>
        <begin position="1"/>
        <end position="21"/>
    </location>
</feature>
<feature type="region of interest" description="Disordered" evidence="1">
    <location>
        <begin position="277"/>
        <end position="302"/>
    </location>
</feature>
<accession>A0ABT8FH88</accession>
<dbReference type="Gene3D" id="3.40.50.300">
    <property type="entry name" value="P-loop containing nucleotide triphosphate hydrolases"/>
    <property type="match status" value="1"/>
</dbReference>
<keyword evidence="3" id="KW-1185">Reference proteome</keyword>
<evidence type="ECO:0000313" key="3">
    <source>
        <dbReference type="Proteomes" id="UP001168620"/>
    </source>
</evidence>
<dbReference type="InterPro" id="IPR027417">
    <property type="entry name" value="P-loop_NTPase"/>
</dbReference>
<evidence type="ECO:0008006" key="4">
    <source>
        <dbReference type="Google" id="ProtNLM"/>
    </source>
</evidence>
<gene>
    <name evidence="2" type="ORF">QWY28_11220</name>
</gene>
<name>A0ABT8FH88_9ACTN</name>
<dbReference type="EMBL" id="JAUHJQ010000003">
    <property type="protein sequence ID" value="MDN4173517.1"/>
    <property type="molecule type" value="Genomic_DNA"/>
</dbReference>
<dbReference type="RefSeq" id="WP_300952624.1">
    <property type="nucleotide sequence ID" value="NZ_JAUHJQ010000003.1"/>
</dbReference>
<protein>
    <recommendedName>
        <fullName evidence="4">Sulfotransferase family protein</fullName>
    </recommendedName>
</protein>
<evidence type="ECO:0000256" key="1">
    <source>
        <dbReference type="SAM" id="MobiDB-lite"/>
    </source>
</evidence>
<organism evidence="2 3">
    <name type="scientific">Nocardioides oceani</name>
    <dbReference type="NCBI Taxonomy" id="3058369"/>
    <lineage>
        <taxon>Bacteria</taxon>
        <taxon>Bacillati</taxon>
        <taxon>Actinomycetota</taxon>
        <taxon>Actinomycetes</taxon>
        <taxon>Propionibacteriales</taxon>
        <taxon>Nocardioidaceae</taxon>
        <taxon>Nocardioides</taxon>
    </lineage>
</organism>